<evidence type="ECO:0000313" key="10">
    <source>
        <dbReference type="Proteomes" id="UP000001572"/>
    </source>
</evidence>
<dbReference type="HOGENOM" id="CLU_000604_1_22_9"/>
<dbReference type="InterPro" id="IPR050086">
    <property type="entry name" value="MetN_ABC_transporter-like"/>
</dbReference>
<dbReference type="InterPro" id="IPR027417">
    <property type="entry name" value="P-loop_NTPase"/>
</dbReference>
<keyword evidence="2" id="KW-1003">Cell membrane</keyword>
<dbReference type="KEGG" id="amt:Amet_1162"/>
<evidence type="ECO:0000256" key="2">
    <source>
        <dbReference type="ARBA" id="ARBA00022475"/>
    </source>
</evidence>
<sequence>MTQPILQITELSKVYPDGTVALNNVELDFKKGEFVSIIGPSGAGKSTLIRCINRLVEPSGGKIIFKEKDIVKARGKELRMIRRQIGMIFQGHNLVKRSETIRNVLHGNLGYMNSIKGGLGLFTKESIEDAIGILERVGLRDQAFKRADELSGGQQQRVGIARAMAQNPSIIMADEPIASLDPKSSEDVMRYLKKVCNEDGITALVNLHQVDFAKEFSDRIIGVRKGHIVFDGKPSDLNDRMAHHIYN</sequence>
<evidence type="ECO:0000256" key="4">
    <source>
        <dbReference type="ARBA" id="ARBA00022840"/>
    </source>
</evidence>
<evidence type="ECO:0000256" key="7">
    <source>
        <dbReference type="ARBA" id="ARBA00023136"/>
    </source>
</evidence>
<evidence type="ECO:0000259" key="8">
    <source>
        <dbReference type="PROSITE" id="PS50893"/>
    </source>
</evidence>
<dbReference type="InterPro" id="IPR003593">
    <property type="entry name" value="AAA+_ATPase"/>
</dbReference>
<dbReference type="PANTHER" id="PTHR43166:SF6">
    <property type="entry name" value="PHOSPHONATES IMPORT ATP-BINDING PROTEIN PHNC"/>
    <property type="match status" value="1"/>
</dbReference>
<dbReference type="SMART" id="SM00382">
    <property type="entry name" value="AAA"/>
    <property type="match status" value="1"/>
</dbReference>
<organism evidence="9 10">
    <name type="scientific">Alkaliphilus metalliredigens (strain QYMF)</name>
    <dbReference type="NCBI Taxonomy" id="293826"/>
    <lineage>
        <taxon>Bacteria</taxon>
        <taxon>Bacillati</taxon>
        <taxon>Bacillota</taxon>
        <taxon>Clostridia</taxon>
        <taxon>Peptostreptococcales</taxon>
        <taxon>Natronincolaceae</taxon>
        <taxon>Alkaliphilus</taxon>
    </lineage>
</organism>
<keyword evidence="10" id="KW-1185">Reference proteome</keyword>
<dbReference type="AlphaFoldDB" id="A6TMF4"/>
<dbReference type="Proteomes" id="UP000001572">
    <property type="component" value="Chromosome"/>
</dbReference>
<protein>
    <submittedName>
        <fullName evidence="9">Phosphonate ABC transporter, ATPase subunit</fullName>
    </submittedName>
</protein>
<reference evidence="10" key="1">
    <citation type="journal article" date="2016" name="Genome Announc.">
        <title>Complete genome sequence of Alkaliphilus metalliredigens strain QYMF, an alkaliphilic and metal-reducing bacterium isolated from borax-contaminated leachate ponds.</title>
        <authorList>
            <person name="Hwang C."/>
            <person name="Copeland A."/>
            <person name="Lucas S."/>
            <person name="Lapidus A."/>
            <person name="Barry K."/>
            <person name="Detter J.C."/>
            <person name="Glavina Del Rio T."/>
            <person name="Hammon N."/>
            <person name="Israni S."/>
            <person name="Dalin E."/>
            <person name="Tice H."/>
            <person name="Pitluck S."/>
            <person name="Chertkov O."/>
            <person name="Brettin T."/>
            <person name="Bruce D."/>
            <person name="Han C."/>
            <person name="Schmutz J."/>
            <person name="Larimer F."/>
            <person name="Land M.L."/>
            <person name="Hauser L."/>
            <person name="Kyrpides N."/>
            <person name="Mikhailova N."/>
            <person name="Ye Q."/>
            <person name="Zhou J."/>
            <person name="Richardson P."/>
            <person name="Fields M.W."/>
        </authorList>
    </citation>
    <scope>NUCLEOTIDE SEQUENCE [LARGE SCALE GENOMIC DNA]</scope>
    <source>
        <strain evidence="10">QYMF</strain>
    </source>
</reference>
<name>A6TMF4_ALKMQ</name>
<accession>A6TMF4</accession>
<dbReference type="eggNOG" id="COG3638">
    <property type="taxonomic scope" value="Bacteria"/>
</dbReference>
<dbReference type="EMBL" id="CP000724">
    <property type="protein sequence ID" value="ABR47372.1"/>
    <property type="molecule type" value="Genomic_DNA"/>
</dbReference>
<dbReference type="Pfam" id="PF00005">
    <property type="entry name" value="ABC_tran"/>
    <property type="match status" value="1"/>
</dbReference>
<dbReference type="GO" id="GO:0016887">
    <property type="term" value="F:ATP hydrolysis activity"/>
    <property type="evidence" value="ECO:0007669"/>
    <property type="project" value="InterPro"/>
</dbReference>
<keyword evidence="4" id="KW-0067">ATP-binding</keyword>
<dbReference type="GO" id="GO:0005524">
    <property type="term" value="F:ATP binding"/>
    <property type="evidence" value="ECO:0007669"/>
    <property type="project" value="UniProtKB-KW"/>
</dbReference>
<dbReference type="GO" id="GO:0016020">
    <property type="term" value="C:membrane"/>
    <property type="evidence" value="ECO:0007669"/>
    <property type="project" value="InterPro"/>
</dbReference>
<keyword evidence="1" id="KW-0813">Transport</keyword>
<dbReference type="InterPro" id="IPR017871">
    <property type="entry name" value="ABC_transporter-like_CS"/>
</dbReference>
<dbReference type="OrthoDB" id="9802264at2"/>
<gene>
    <name evidence="9" type="ordered locus">Amet_1162</name>
</gene>
<evidence type="ECO:0000256" key="1">
    <source>
        <dbReference type="ARBA" id="ARBA00022448"/>
    </source>
</evidence>
<keyword evidence="5" id="KW-0918">Phosphonate transport</keyword>
<proteinExistence type="predicted"/>
<dbReference type="STRING" id="293826.Amet_1162"/>
<evidence type="ECO:0000256" key="5">
    <source>
        <dbReference type="ARBA" id="ARBA00022885"/>
    </source>
</evidence>
<keyword evidence="7" id="KW-0472">Membrane</keyword>
<dbReference type="GO" id="GO:0015416">
    <property type="term" value="F:ABC-type phosphonate transporter activity"/>
    <property type="evidence" value="ECO:0007669"/>
    <property type="project" value="InterPro"/>
</dbReference>
<dbReference type="InterPro" id="IPR003439">
    <property type="entry name" value="ABC_transporter-like_ATP-bd"/>
</dbReference>
<dbReference type="PANTHER" id="PTHR43166">
    <property type="entry name" value="AMINO ACID IMPORT ATP-BINDING PROTEIN"/>
    <property type="match status" value="1"/>
</dbReference>
<dbReference type="SUPFAM" id="SSF52540">
    <property type="entry name" value="P-loop containing nucleoside triphosphate hydrolases"/>
    <property type="match status" value="1"/>
</dbReference>
<dbReference type="InterPro" id="IPR012693">
    <property type="entry name" value="ABC_transpr_PhnC"/>
</dbReference>
<evidence type="ECO:0000256" key="6">
    <source>
        <dbReference type="ARBA" id="ARBA00022967"/>
    </source>
</evidence>
<evidence type="ECO:0000256" key="3">
    <source>
        <dbReference type="ARBA" id="ARBA00022741"/>
    </source>
</evidence>
<dbReference type="PROSITE" id="PS50893">
    <property type="entry name" value="ABC_TRANSPORTER_2"/>
    <property type="match status" value="1"/>
</dbReference>
<keyword evidence="3" id="KW-0547">Nucleotide-binding</keyword>
<dbReference type="Gene3D" id="3.40.50.300">
    <property type="entry name" value="P-loop containing nucleotide triphosphate hydrolases"/>
    <property type="match status" value="1"/>
</dbReference>
<dbReference type="PROSITE" id="PS00211">
    <property type="entry name" value="ABC_TRANSPORTER_1"/>
    <property type="match status" value="1"/>
</dbReference>
<evidence type="ECO:0000313" key="9">
    <source>
        <dbReference type="EMBL" id="ABR47372.1"/>
    </source>
</evidence>
<dbReference type="CDD" id="cd03256">
    <property type="entry name" value="ABC_PhnC_transporter"/>
    <property type="match status" value="1"/>
</dbReference>
<dbReference type="NCBIfam" id="TIGR02315">
    <property type="entry name" value="ABC_phnC"/>
    <property type="match status" value="1"/>
</dbReference>
<feature type="domain" description="ABC transporter" evidence="8">
    <location>
        <begin position="6"/>
        <end position="245"/>
    </location>
</feature>
<keyword evidence="6" id="KW-1278">Translocase</keyword>
<dbReference type="RefSeq" id="WP_012062413.1">
    <property type="nucleotide sequence ID" value="NC_009633.1"/>
</dbReference>